<dbReference type="Proteomes" id="UP000034207">
    <property type="component" value="Unassembled WGS sequence"/>
</dbReference>
<evidence type="ECO:0000313" key="5">
    <source>
        <dbReference type="EMBL" id="KKQ95194.1"/>
    </source>
</evidence>
<feature type="compositionally biased region" description="Pro residues" evidence="1">
    <location>
        <begin position="137"/>
        <end position="147"/>
    </location>
</feature>
<feature type="compositionally biased region" description="Acidic residues" evidence="1">
    <location>
        <begin position="400"/>
        <end position="414"/>
    </location>
</feature>
<feature type="compositionally biased region" description="Basic residues" evidence="1">
    <location>
        <begin position="481"/>
        <end position="491"/>
    </location>
</feature>
<feature type="compositionally biased region" description="Basic and acidic residues" evidence="1">
    <location>
        <begin position="415"/>
        <end position="425"/>
    </location>
</feature>
<dbReference type="Pfam" id="PF19077">
    <property type="entry name" value="Big_13"/>
    <property type="match status" value="1"/>
</dbReference>
<dbReference type="AlphaFoldDB" id="A0A0G0PAP6"/>
<feature type="compositionally biased region" description="Acidic residues" evidence="1">
    <location>
        <begin position="426"/>
        <end position="435"/>
    </location>
</feature>
<feature type="domain" description="Bacterial Ig-like" evidence="4">
    <location>
        <begin position="187"/>
        <end position="260"/>
    </location>
</feature>
<feature type="chain" id="PRO_5002533847" description="Bacterial Ig-like domain-containing protein" evidence="3">
    <location>
        <begin position="24"/>
        <end position="491"/>
    </location>
</feature>
<dbReference type="STRING" id="1618345.UT18_C0003G0053"/>
<evidence type="ECO:0000256" key="2">
    <source>
        <dbReference type="SAM" id="Phobius"/>
    </source>
</evidence>
<keyword evidence="3" id="KW-0732">Signal</keyword>
<keyword evidence="2" id="KW-0472">Membrane</keyword>
<feature type="compositionally biased region" description="Basic and acidic residues" evidence="1">
    <location>
        <begin position="457"/>
        <end position="480"/>
    </location>
</feature>
<name>A0A0G0PAP6_UNCC2</name>
<evidence type="ECO:0000256" key="3">
    <source>
        <dbReference type="SAM" id="SignalP"/>
    </source>
</evidence>
<accession>A0A0G0PAP6</accession>
<dbReference type="EMBL" id="LBVV01000003">
    <property type="protein sequence ID" value="KKQ95194.1"/>
    <property type="molecule type" value="Genomic_DNA"/>
</dbReference>
<feature type="transmembrane region" description="Helical" evidence="2">
    <location>
        <begin position="280"/>
        <end position="300"/>
    </location>
</feature>
<comment type="caution">
    <text evidence="5">The sequence shown here is derived from an EMBL/GenBank/DDBJ whole genome shotgun (WGS) entry which is preliminary data.</text>
</comment>
<proteinExistence type="predicted"/>
<evidence type="ECO:0000313" key="6">
    <source>
        <dbReference type="Proteomes" id="UP000034207"/>
    </source>
</evidence>
<reference evidence="5 6" key="1">
    <citation type="journal article" date="2015" name="Nature">
        <title>rRNA introns, odd ribosomes, and small enigmatic genomes across a large radiation of phyla.</title>
        <authorList>
            <person name="Brown C.T."/>
            <person name="Hug L.A."/>
            <person name="Thomas B.C."/>
            <person name="Sharon I."/>
            <person name="Castelle C.J."/>
            <person name="Singh A."/>
            <person name="Wilkins M.J."/>
            <person name="Williams K.H."/>
            <person name="Banfield J.F."/>
        </authorList>
    </citation>
    <scope>NUCLEOTIDE SEQUENCE [LARGE SCALE GENOMIC DNA]</scope>
</reference>
<protein>
    <recommendedName>
        <fullName evidence="4">Bacterial Ig-like domain-containing protein</fullName>
    </recommendedName>
</protein>
<dbReference type="InterPro" id="IPR044016">
    <property type="entry name" value="Big_13"/>
</dbReference>
<gene>
    <name evidence="5" type="ORF">UT18_C0003G0053</name>
</gene>
<feature type="compositionally biased region" description="Acidic residues" evidence="1">
    <location>
        <begin position="355"/>
        <end position="389"/>
    </location>
</feature>
<feature type="signal peptide" evidence="3">
    <location>
        <begin position="1"/>
        <end position="23"/>
    </location>
</feature>
<keyword evidence="2" id="KW-1133">Transmembrane helix</keyword>
<dbReference type="Gene3D" id="2.60.40.10">
    <property type="entry name" value="Immunoglobulins"/>
    <property type="match status" value="1"/>
</dbReference>
<evidence type="ECO:0000259" key="4">
    <source>
        <dbReference type="Pfam" id="PF19077"/>
    </source>
</evidence>
<keyword evidence="2" id="KW-0812">Transmembrane</keyword>
<sequence>MKRFVFSLVFLLLLFIPANNVGAVSTESDLQLSKTTAKADGEDEIIVNVLPCYTEPMDPSKITVTLNVPSSVTSTPQGTVSGTVCGDFRVNFSISSSTVGQVSVSANISGVGYDGLVALTAQKVTFEAIEVLTPTPTATPEPTPTPTARPTTTPIEVESLDKPEFTSFDVDGQDYDPEDFAKLTLKNDAKITVSGKSIANGKVTIFLNPEHQKGTAKADATGLWEYMFEEKMDGGDHSIEAKVADGEGNASKWARIEFKVEESSESAATVKNGKYGKNPAVWVILVLFLITVSGLGIFFYRRKKKPKESDQNGFGQDQEDAAMSSGIGKKSYVIKEDDGDADFDRYVPEEKTTEEADEDEEESGNADDEDDNSEESEGTEEAVEGEDSSNGEAVPAEGTEQTDESDVEEEPVDMFDEKKFEKSEPNEETGEELPDEVFAADTNENFASEKTLVIEESLSKVPKETESKKASEAKESIEKKAKPKKSSKKKK</sequence>
<dbReference type="PATRIC" id="fig|1618345.3.peg.182"/>
<evidence type="ECO:0000256" key="1">
    <source>
        <dbReference type="SAM" id="MobiDB-lite"/>
    </source>
</evidence>
<feature type="region of interest" description="Disordered" evidence="1">
    <location>
        <begin position="134"/>
        <end position="153"/>
    </location>
</feature>
<feature type="compositionally biased region" description="Basic and acidic residues" evidence="1">
    <location>
        <begin position="342"/>
        <end position="354"/>
    </location>
</feature>
<organism evidence="5 6">
    <name type="scientific">candidate division CPR2 bacterium GW2011_GWC2_39_10</name>
    <dbReference type="NCBI Taxonomy" id="1618345"/>
    <lineage>
        <taxon>Bacteria</taxon>
        <taxon>Bacteria division CPR2</taxon>
    </lineage>
</organism>
<dbReference type="InterPro" id="IPR013783">
    <property type="entry name" value="Ig-like_fold"/>
</dbReference>
<feature type="region of interest" description="Disordered" evidence="1">
    <location>
        <begin position="307"/>
        <end position="491"/>
    </location>
</feature>